<accession>Q65QI9</accession>
<sequence>MNIVHNPFPLCVIISLSIRPFFIRLYYEFPNSLLDKNE</sequence>
<evidence type="ECO:0000313" key="1">
    <source>
        <dbReference type="EMBL" id="AAU38771.1"/>
    </source>
</evidence>
<dbReference type="Proteomes" id="UP000000607">
    <property type="component" value="Chromosome"/>
</dbReference>
<name>Q65QI9_MANSM</name>
<keyword evidence="2" id="KW-1185">Reference proteome</keyword>
<dbReference type="STRING" id="221988.MS2164"/>
<dbReference type="HOGENOM" id="CLU_3329795_0_0_6"/>
<gene>
    <name evidence="1" type="ordered locus">MS2164</name>
</gene>
<protein>
    <submittedName>
        <fullName evidence="1">Uncharacterized protein</fullName>
    </submittedName>
</protein>
<proteinExistence type="predicted"/>
<dbReference type="KEGG" id="msu:MS2164"/>
<dbReference type="AlphaFoldDB" id="Q65QI9"/>
<organism evidence="1 2">
    <name type="scientific">Mannheimia succiniciproducens (strain KCTC 0769BP / MBEL55E)</name>
    <dbReference type="NCBI Taxonomy" id="221988"/>
    <lineage>
        <taxon>Bacteria</taxon>
        <taxon>Pseudomonadati</taxon>
        <taxon>Pseudomonadota</taxon>
        <taxon>Gammaproteobacteria</taxon>
        <taxon>Pasteurellales</taxon>
        <taxon>Pasteurellaceae</taxon>
        <taxon>Basfia</taxon>
    </lineage>
</organism>
<reference evidence="1 2" key="1">
    <citation type="journal article" date="2004" name="Nat. Biotechnol.">
        <title>The genome sequence of the capnophilic rumen bacterium Mannheimia succiniciproducens.</title>
        <authorList>
            <person name="Hong S.H."/>
            <person name="Kim J.S."/>
            <person name="Lee S.Y."/>
            <person name="In Y.H."/>
            <person name="Choi S.S."/>
            <person name="Rih J.-K."/>
            <person name="Kim C.H."/>
            <person name="Jeong H."/>
            <person name="Hur C.G."/>
            <person name="Kim J.J."/>
        </authorList>
    </citation>
    <scope>NUCLEOTIDE SEQUENCE [LARGE SCALE GENOMIC DNA]</scope>
    <source>
        <strain evidence="2">KCTC 0769BP / MBEL55E</strain>
    </source>
</reference>
<evidence type="ECO:0000313" key="2">
    <source>
        <dbReference type="Proteomes" id="UP000000607"/>
    </source>
</evidence>
<dbReference type="EMBL" id="AE016827">
    <property type="protein sequence ID" value="AAU38771.1"/>
    <property type="molecule type" value="Genomic_DNA"/>
</dbReference>